<dbReference type="InterPro" id="IPR043154">
    <property type="entry name" value="Sec-1-like_dom1"/>
</dbReference>
<feature type="region of interest" description="Disordered" evidence="2">
    <location>
        <begin position="581"/>
        <end position="611"/>
    </location>
</feature>
<feature type="compositionally biased region" description="Basic residues" evidence="2">
    <location>
        <begin position="748"/>
        <end position="758"/>
    </location>
</feature>
<dbReference type="PANTHER" id="PTHR11679">
    <property type="entry name" value="VESICLE PROTEIN SORTING-ASSOCIATED"/>
    <property type="match status" value="1"/>
</dbReference>
<gene>
    <name evidence="3" type="ORF">WG66_2552</name>
</gene>
<dbReference type="InterPro" id="IPR001619">
    <property type="entry name" value="Sec1-like"/>
</dbReference>
<reference evidence="3 4" key="1">
    <citation type="submission" date="2015-12" db="EMBL/GenBank/DDBJ databases">
        <title>Draft genome sequence of Moniliophthora roreri, the causal agent of frosty pod rot of cacao.</title>
        <authorList>
            <person name="Aime M.C."/>
            <person name="Diaz-Valderrama J.R."/>
            <person name="Kijpornyongpan T."/>
            <person name="Phillips-Mora W."/>
        </authorList>
    </citation>
    <scope>NUCLEOTIDE SEQUENCE [LARGE SCALE GENOMIC DNA]</scope>
    <source>
        <strain evidence="3 4">MCA 2952</strain>
    </source>
</reference>
<feature type="compositionally biased region" description="Polar residues" evidence="2">
    <location>
        <begin position="713"/>
        <end position="722"/>
    </location>
</feature>
<sequence>MSSLINIVRSKFLEVIRSVNPPGKWKILVVDEHSQKILGSVLKQFDILEENVTQIESISNYRDPQPEFEALYLLMPTSQNVDRIIRDFGGEGPQYAGAHLFFIEGLSEPLFQRLTASSAEPYLRGLKELFLNFRASEAQTFSLDLPEHFFSIYSPPRSENAYTQARGRLEEDLQFASKLISNVCITLNEFPYIRYYVPVNHPPLGPLTPHASTRPPPPQEGSGRWRTNLARGAEARAFESVESDYVTKLLAFMVQNNLEEHKKSNPDFGASYSLFFISQYHVSYIMNVQKESRQRATLIITDRSMDMVAPFLHEFTYQAMANDLLPIQDGTKYTYKFQSSLGSYEDKTATLSESDRVWTEVRHMHMREAIDKLMADFNKFLEENAVFKGDGAANLNDMKEMLANLPQYQEQRENFSLHLSMAQECMGIFEKEKLPLVANVEQNCATGVTAEGKSPKHLVEEMVPLLDSRDVINVNKVRMVALYIQYREGVPDEDRRRLYQHARLSLAEQDAVNALTQFGVRISRTSGDKDMKKKLKQKPADDDYELSRYKPLLKTVIEDHAAGKLDTALFPYVKEAPSATPSAASLRAAPAQPTSLRSQKPAWHRAARPGANTEQRPRLLVFVAGGMTYSEIREAYQLSNALSKDIYIGSSHTLTPRHFVDDLKVLTLAGVGSRVTPNGLREFRGQRPFQEFYDDRYYTKDGPRPQPKAPPASQKSTISLNSFKAPRMEHADSYSSSTSTTPSLKEEKKKKKGLFSRF</sequence>
<evidence type="ECO:0000256" key="2">
    <source>
        <dbReference type="SAM" id="MobiDB-lite"/>
    </source>
</evidence>
<dbReference type="Proteomes" id="UP000054988">
    <property type="component" value="Unassembled WGS sequence"/>
</dbReference>
<dbReference type="Pfam" id="PF00995">
    <property type="entry name" value="Sec1"/>
    <property type="match status" value="1"/>
</dbReference>
<dbReference type="InterPro" id="IPR043127">
    <property type="entry name" value="Sec-1-like_dom3a"/>
</dbReference>
<dbReference type="Gene3D" id="3.90.830.10">
    <property type="entry name" value="Syntaxin Binding Protein 1, Chain A, domain 2"/>
    <property type="match status" value="1"/>
</dbReference>
<protein>
    <submittedName>
        <fullName evidence="3">Putative Ras opposite</fullName>
    </submittedName>
</protein>
<dbReference type="InterPro" id="IPR027482">
    <property type="entry name" value="Sec1-like_dom2"/>
</dbReference>
<dbReference type="PIRSF" id="PIRSF005715">
    <property type="entry name" value="VPS45_Sec1"/>
    <property type="match status" value="1"/>
</dbReference>
<comment type="similarity">
    <text evidence="1">Belongs to the STXBP/unc-18/SEC1 family.</text>
</comment>
<dbReference type="GO" id="GO:0016192">
    <property type="term" value="P:vesicle-mediated transport"/>
    <property type="evidence" value="ECO:0007669"/>
    <property type="project" value="InterPro"/>
</dbReference>
<organism evidence="3 4">
    <name type="scientific">Moniliophthora roreri</name>
    <name type="common">Frosty pod rot fungus</name>
    <name type="synonym">Monilia roreri</name>
    <dbReference type="NCBI Taxonomy" id="221103"/>
    <lineage>
        <taxon>Eukaryota</taxon>
        <taxon>Fungi</taxon>
        <taxon>Dikarya</taxon>
        <taxon>Basidiomycota</taxon>
        <taxon>Agaricomycotina</taxon>
        <taxon>Agaricomycetes</taxon>
        <taxon>Agaricomycetidae</taxon>
        <taxon>Agaricales</taxon>
        <taxon>Marasmiineae</taxon>
        <taxon>Marasmiaceae</taxon>
        <taxon>Moniliophthora</taxon>
    </lineage>
</organism>
<dbReference type="Gene3D" id="3.40.50.2060">
    <property type="match status" value="1"/>
</dbReference>
<dbReference type="EMBL" id="LATX01000831">
    <property type="protein sequence ID" value="KTB44891.1"/>
    <property type="molecule type" value="Genomic_DNA"/>
</dbReference>
<accession>A0A0W0G8L0</accession>
<comment type="caution">
    <text evidence="3">The sequence shown here is derived from an EMBL/GenBank/DDBJ whole genome shotgun (WGS) entry which is preliminary data.</text>
</comment>
<feature type="compositionally biased region" description="Low complexity" evidence="2">
    <location>
        <begin position="733"/>
        <end position="743"/>
    </location>
</feature>
<dbReference type="AlphaFoldDB" id="A0A0W0G8L0"/>
<name>A0A0W0G8L0_MONRR</name>
<evidence type="ECO:0000313" key="3">
    <source>
        <dbReference type="EMBL" id="KTB44891.1"/>
    </source>
</evidence>
<evidence type="ECO:0000313" key="4">
    <source>
        <dbReference type="Proteomes" id="UP000054988"/>
    </source>
</evidence>
<evidence type="ECO:0000256" key="1">
    <source>
        <dbReference type="ARBA" id="ARBA00009884"/>
    </source>
</evidence>
<proteinExistence type="inferred from homology"/>
<feature type="region of interest" description="Disordered" evidence="2">
    <location>
        <begin position="696"/>
        <end position="758"/>
    </location>
</feature>
<dbReference type="InterPro" id="IPR036045">
    <property type="entry name" value="Sec1-like_sf"/>
</dbReference>
<dbReference type="eggNOG" id="KOG1300">
    <property type="taxonomic scope" value="Eukaryota"/>
</dbReference>
<dbReference type="Gene3D" id="1.25.40.60">
    <property type="match status" value="1"/>
</dbReference>
<dbReference type="Gene3D" id="3.40.50.1910">
    <property type="match status" value="2"/>
</dbReference>
<dbReference type="SUPFAM" id="SSF56815">
    <property type="entry name" value="Sec1/munc18-like (SM) proteins"/>
    <property type="match status" value="1"/>
</dbReference>